<evidence type="ECO:0000313" key="2">
    <source>
        <dbReference type="Proteomes" id="UP000240325"/>
    </source>
</evidence>
<reference evidence="1" key="1">
    <citation type="journal article" date="2017" name="Elife">
        <title>The kinetoplastid-infecting Bodo saltans virus (BsV), a window into the most abundant giant viruses in the sea.</title>
        <authorList>
            <person name="Deeg C.M."/>
            <person name="Chow C.-E.T."/>
            <person name="Suttle C.A."/>
        </authorList>
    </citation>
    <scope>NUCLEOTIDE SEQUENCE</scope>
    <source>
        <strain evidence="1">NG1</strain>
    </source>
</reference>
<organism evidence="1">
    <name type="scientific">Bodo saltans virus</name>
    <dbReference type="NCBI Taxonomy" id="2024608"/>
    <lineage>
        <taxon>Viruses</taxon>
        <taxon>Varidnaviria</taxon>
        <taxon>Bamfordvirae</taxon>
        <taxon>Nucleocytoviricota</taxon>
        <taxon>Megaviricetes</taxon>
        <taxon>Imitervirales</taxon>
        <taxon>Mimiviridae</taxon>
        <taxon>Klosneuvirinae</taxon>
        <taxon>Theiavirus</taxon>
        <taxon>Theiavirus salishense</taxon>
    </lineage>
</organism>
<protein>
    <submittedName>
        <fullName evidence="1">Uncharacterized protein</fullName>
    </submittedName>
</protein>
<keyword evidence="2" id="KW-1185">Reference proteome</keyword>
<name>A0A2H4UWB0_9VIRU</name>
<sequence length="41" mass="4852">MIPRRILHKKILSWATIKKYYPGQPLSRAYFKHSKLPLTVA</sequence>
<dbReference type="Proteomes" id="UP000240325">
    <property type="component" value="Segment"/>
</dbReference>
<dbReference type="EMBL" id="MF782455">
    <property type="protein sequence ID" value="ATZ81166.1"/>
    <property type="molecule type" value="Genomic_DNA"/>
</dbReference>
<accession>A0A2H4UWB0</accession>
<gene>
    <name evidence="1" type="ORF">BMW23_1123</name>
</gene>
<proteinExistence type="predicted"/>
<evidence type="ECO:0000313" key="1">
    <source>
        <dbReference type="EMBL" id="ATZ81166.1"/>
    </source>
</evidence>